<gene>
    <name evidence="3" type="primary">rpm1</name>
    <name evidence="2" type="ORF">SJAG_06586</name>
</gene>
<dbReference type="EMBL" id="KE651166">
    <property type="protein sequence ID" value="EQC53061.1"/>
    <property type="molecule type" value="Genomic_DNA"/>
</dbReference>
<reference evidence="2 4" key="1">
    <citation type="journal article" date="2011" name="Science">
        <title>Comparative functional genomics of the fission yeasts.</title>
        <authorList>
            <person name="Rhind N."/>
            <person name="Chen Z."/>
            <person name="Yassour M."/>
            <person name="Thompson D.A."/>
            <person name="Haas B.J."/>
            <person name="Habib N."/>
            <person name="Wapinski I."/>
            <person name="Roy S."/>
            <person name="Lin M.F."/>
            <person name="Heiman D.I."/>
            <person name="Young S.K."/>
            <person name="Furuya K."/>
            <person name="Guo Y."/>
            <person name="Pidoux A."/>
            <person name="Chen H.M."/>
            <person name="Robbertse B."/>
            <person name="Goldberg J.M."/>
            <person name="Aoki K."/>
            <person name="Bayne E.H."/>
            <person name="Berlin A.M."/>
            <person name="Desjardins C.A."/>
            <person name="Dobbs E."/>
            <person name="Dukaj L."/>
            <person name="Fan L."/>
            <person name="FitzGerald M.G."/>
            <person name="French C."/>
            <person name="Gujja S."/>
            <person name="Hansen K."/>
            <person name="Keifenheim D."/>
            <person name="Levin J.Z."/>
            <person name="Mosher R.A."/>
            <person name="Mueller C.A."/>
            <person name="Pfiffner J."/>
            <person name="Priest M."/>
            <person name="Russ C."/>
            <person name="Smialowska A."/>
            <person name="Swoboda P."/>
            <person name="Sykes S.M."/>
            <person name="Vaughn M."/>
            <person name="Vengrova S."/>
            <person name="Yoder R."/>
            <person name="Zeng Q."/>
            <person name="Allshire R."/>
            <person name="Baulcombe D."/>
            <person name="Birren B.W."/>
            <person name="Brown W."/>
            <person name="Ekwall K."/>
            <person name="Kellis M."/>
            <person name="Leatherwood J."/>
            <person name="Levin H."/>
            <person name="Margalit H."/>
            <person name="Martienssen R."/>
            <person name="Nieduszynski C.A."/>
            <person name="Spatafora J.W."/>
            <person name="Friedman N."/>
            <person name="Dalgaard J.Z."/>
            <person name="Baumann P."/>
            <person name="Niki H."/>
            <person name="Regev A."/>
            <person name="Nusbaum C."/>
        </authorList>
    </citation>
    <scope>NUCLEOTIDE SEQUENCE [LARGE SCALE GENOMIC DNA]</scope>
    <source>
        <strain evidence="4">yFS275 / FY16936</strain>
    </source>
</reference>
<dbReference type="PANTHER" id="PTHR23355:SF66">
    <property type="entry name" value="DIS3-LIKE EXONUCLEASE 2-RELATED"/>
    <property type="match status" value="1"/>
</dbReference>
<sequence length="454" mass="51546">LPAYAIDNSVTTEVDDAISIEETADNSHWIHIHISNPTSSFDLKSDIAKTAEILGQSLYLPTATRYMLPIKYTKKFWSLDANSTKQRALTFSGKLGHNGELLDYKIRPSIIRRLLRLTPQEVDRALGDQHPTRSWTLLKRVEKVDESVSSKLDPITTSNLKKILQCASQFNMRRQNNGAFSLLQPSFDVNVQLRYFTAQNQNLNPVLWSAFPDIELLVNDTSITKTNLLVSECMILAGVIAARFCKDHDVPGVFRCQQLAFPSTTIRDLFRRGLEHRKLHGTISLETASSFVPYLTSAYLSDEPKTHQSLGLTKGYMQVTSPLRRYGDLFMHYQIQCVLAGRDQDVVDKHFLKNMLPLWAKKEKSQKNFGKYCYRFWALLLISMLPKELLPECHGVVQLNSALSPVIILDEFGVSARLDTNIDANYKQKLGKRCAVTIQEINPVMNQLIVRLAE</sequence>
<keyword evidence="2" id="KW-0378">Hydrolase</keyword>
<dbReference type="GeneID" id="22831145"/>
<feature type="non-terminal residue" evidence="2">
    <location>
        <position position="1"/>
    </location>
</feature>
<dbReference type="JaponicusDB" id="SJAG_06586">
    <property type="gene designation" value="rpm1"/>
</dbReference>
<dbReference type="Proteomes" id="UP000001744">
    <property type="component" value="Unassembled WGS sequence"/>
</dbReference>
<dbReference type="InterPro" id="IPR012340">
    <property type="entry name" value="NA-bd_OB-fold"/>
</dbReference>
<dbReference type="GO" id="GO:0004540">
    <property type="term" value="F:RNA nuclease activity"/>
    <property type="evidence" value="ECO:0007669"/>
    <property type="project" value="InterPro"/>
</dbReference>
<dbReference type="STRING" id="402676.T0S357"/>
<keyword evidence="2" id="KW-0269">Exonuclease</keyword>
<dbReference type="AlphaFoldDB" id="T0S357"/>
<dbReference type="PANTHER" id="PTHR23355">
    <property type="entry name" value="RIBONUCLEASE"/>
    <property type="match status" value="1"/>
</dbReference>
<evidence type="ECO:0000313" key="2">
    <source>
        <dbReference type="EMBL" id="EQC53061.1"/>
    </source>
</evidence>
<dbReference type="eggNOG" id="KOG2102">
    <property type="taxonomic scope" value="Eukaryota"/>
</dbReference>
<evidence type="ECO:0000313" key="3">
    <source>
        <dbReference type="JaponicusDB" id="SJAG_06586"/>
    </source>
</evidence>
<dbReference type="VEuPathDB" id="FungiDB:SJAG_06586"/>
<dbReference type="SMART" id="SM00955">
    <property type="entry name" value="RNB"/>
    <property type="match status" value="1"/>
</dbReference>
<evidence type="ECO:0000259" key="1">
    <source>
        <dbReference type="SMART" id="SM00955"/>
    </source>
</evidence>
<organism evidence="2 4">
    <name type="scientific">Schizosaccharomyces japonicus (strain yFS275 / FY16936)</name>
    <name type="common">Fission yeast</name>
    <dbReference type="NCBI Taxonomy" id="402676"/>
    <lineage>
        <taxon>Eukaryota</taxon>
        <taxon>Fungi</taxon>
        <taxon>Dikarya</taxon>
        <taxon>Ascomycota</taxon>
        <taxon>Taphrinomycotina</taxon>
        <taxon>Schizosaccharomycetes</taxon>
        <taxon>Schizosaccharomycetales</taxon>
        <taxon>Schizosaccharomycetaceae</taxon>
        <taxon>Schizosaccharomyces</taxon>
    </lineage>
</organism>
<dbReference type="OMA" id="NSHWIHI"/>
<name>T0S357_SCHJY</name>
<dbReference type="RefSeq" id="XP_011048990.1">
    <property type="nucleotide sequence ID" value="XM_011050688.1"/>
</dbReference>
<keyword evidence="2" id="KW-0540">Nuclease</keyword>
<feature type="domain" description="RNB" evidence="1">
    <location>
        <begin position="1"/>
        <end position="341"/>
    </location>
</feature>
<protein>
    <submittedName>
        <fullName evidence="2">3'-5' exonuclease for RNA 3' ss-tail</fullName>
    </submittedName>
</protein>
<proteinExistence type="predicted"/>
<keyword evidence="4" id="KW-1185">Reference proteome</keyword>
<dbReference type="GO" id="GO:0004527">
    <property type="term" value="F:exonuclease activity"/>
    <property type="evidence" value="ECO:0007669"/>
    <property type="project" value="UniProtKB-KW"/>
</dbReference>
<dbReference type="Pfam" id="PF00773">
    <property type="entry name" value="RNB"/>
    <property type="match status" value="1"/>
</dbReference>
<dbReference type="GO" id="GO:0003723">
    <property type="term" value="F:RNA binding"/>
    <property type="evidence" value="ECO:0007669"/>
    <property type="project" value="InterPro"/>
</dbReference>
<dbReference type="SUPFAM" id="SSF50249">
    <property type="entry name" value="Nucleic acid-binding proteins"/>
    <property type="match status" value="1"/>
</dbReference>
<accession>T0S357</accession>
<dbReference type="InterPro" id="IPR050180">
    <property type="entry name" value="RNR_Ribonuclease"/>
</dbReference>
<dbReference type="OrthoDB" id="2285229at2759"/>
<evidence type="ECO:0000313" key="4">
    <source>
        <dbReference type="Proteomes" id="UP000001744"/>
    </source>
</evidence>
<dbReference type="HOGENOM" id="CLU_603522_0_0_1"/>
<dbReference type="InterPro" id="IPR001900">
    <property type="entry name" value="RNase_II/R"/>
</dbReference>